<evidence type="ECO:0000256" key="9">
    <source>
        <dbReference type="ARBA" id="ARBA00022840"/>
    </source>
</evidence>
<comment type="pathway">
    <text evidence="3 13">Amino-acid biosynthesis; L-threonine biosynthesis; L-threonine from L-aspartate: step 1/5.</text>
</comment>
<evidence type="ECO:0000259" key="14">
    <source>
        <dbReference type="PROSITE" id="PS51671"/>
    </source>
</evidence>
<dbReference type="SUPFAM" id="SSF53633">
    <property type="entry name" value="Carbamate kinase-like"/>
    <property type="match status" value="1"/>
</dbReference>
<evidence type="ECO:0000256" key="7">
    <source>
        <dbReference type="ARBA" id="ARBA00022741"/>
    </source>
</evidence>
<evidence type="ECO:0000256" key="3">
    <source>
        <dbReference type="ARBA" id="ARBA00005139"/>
    </source>
</evidence>
<dbReference type="PROSITE" id="PS00324">
    <property type="entry name" value="ASPARTOKINASE"/>
    <property type="match status" value="1"/>
</dbReference>
<evidence type="ECO:0000256" key="8">
    <source>
        <dbReference type="ARBA" id="ARBA00022777"/>
    </source>
</evidence>
<comment type="pathway">
    <text evidence="2 13">Amino-acid biosynthesis; L-methionine biosynthesis via de novo pathway; L-homoserine from L-aspartate: step 1/3.</text>
</comment>
<evidence type="ECO:0000256" key="6">
    <source>
        <dbReference type="ARBA" id="ARBA00022679"/>
    </source>
</evidence>
<dbReference type="NCBIfam" id="NF005154">
    <property type="entry name" value="PRK06635.1-2"/>
    <property type="match status" value="1"/>
</dbReference>
<proteinExistence type="inferred from homology"/>
<evidence type="ECO:0000256" key="13">
    <source>
        <dbReference type="RuleBase" id="RU004249"/>
    </source>
</evidence>
<dbReference type="PANTHER" id="PTHR21499">
    <property type="entry name" value="ASPARTATE KINASE"/>
    <property type="match status" value="1"/>
</dbReference>
<dbReference type="InterPro" id="IPR005260">
    <property type="entry name" value="Asp_kin_monofn"/>
</dbReference>
<comment type="catalytic activity">
    <reaction evidence="11 12">
        <text>L-aspartate + ATP = 4-phospho-L-aspartate + ADP</text>
        <dbReference type="Rhea" id="RHEA:23776"/>
        <dbReference type="ChEBI" id="CHEBI:29991"/>
        <dbReference type="ChEBI" id="CHEBI:30616"/>
        <dbReference type="ChEBI" id="CHEBI:57535"/>
        <dbReference type="ChEBI" id="CHEBI:456216"/>
        <dbReference type="EC" id="2.7.2.4"/>
    </reaction>
</comment>
<evidence type="ECO:0000256" key="1">
    <source>
        <dbReference type="ARBA" id="ARBA00004766"/>
    </source>
</evidence>
<dbReference type="PROSITE" id="PS51671">
    <property type="entry name" value="ACT"/>
    <property type="match status" value="1"/>
</dbReference>
<evidence type="ECO:0000256" key="2">
    <source>
        <dbReference type="ARBA" id="ARBA00004986"/>
    </source>
</evidence>
<dbReference type="PANTHER" id="PTHR21499:SF3">
    <property type="entry name" value="ASPARTOKINASE"/>
    <property type="match status" value="1"/>
</dbReference>
<keyword evidence="9" id="KW-0067">ATP-binding</keyword>
<dbReference type="CDD" id="cd04261">
    <property type="entry name" value="AAK_AKii-LysC-BS"/>
    <property type="match status" value="1"/>
</dbReference>
<keyword evidence="10" id="KW-0457">Lysine biosynthesis</keyword>
<reference evidence="15 16" key="1">
    <citation type="submission" date="2024-03" db="EMBL/GenBank/DDBJ databases">
        <title>Pseudoalteromonas qingdaonensis sp. nov., isolated from the intestines of marine benthic organisms.</title>
        <authorList>
            <person name="Lin X."/>
            <person name="Fang S."/>
            <person name="Hu X."/>
        </authorList>
    </citation>
    <scope>NUCLEOTIDE SEQUENCE [LARGE SCALE GENOMIC DNA]</scope>
    <source>
        <strain evidence="15 16">YIC-827</strain>
    </source>
</reference>
<evidence type="ECO:0000256" key="11">
    <source>
        <dbReference type="ARBA" id="ARBA00047872"/>
    </source>
</evidence>
<dbReference type="InterPro" id="IPR002912">
    <property type="entry name" value="ACT_dom"/>
</dbReference>
<dbReference type="Pfam" id="PF22468">
    <property type="entry name" value="ACT_9"/>
    <property type="match status" value="1"/>
</dbReference>
<keyword evidence="5 13" id="KW-0028">Amino-acid biosynthesis</keyword>
<keyword evidence="7" id="KW-0547">Nucleotide-binding</keyword>
<organism evidence="15 16">
    <name type="scientific">Pseudoalteromonas qingdaonensis</name>
    <dbReference type="NCBI Taxonomy" id="3131913"/>
    <lineage>
        <taxon>Bacteria</taxon>
        <taxon>Pseudomonadati</taxon>
        <taxon>Pseudomonadota</taxon>
        <taxon>Gammaproteobacteria</taxon>
        <taxon>Alteromonadales</taxon>
        <taxon>Pseudoalteromonadaceae</taxon>
        <taxon>Pseudoalteromonas</taxon>
    </lineage>
</organism>
<evidence type="ECO:0000313" key="16">
    <source>
        <dbReference type="Proteomes" id="UP001447008"/>
    </source>
</evidence>
<protein>
    <recommendedName>
        <fullName evidence="12">Aspartokinase</fullName>
        <ecNumber evidence="12">2.7.2.4</ecNumber>
    </recommendedName>
</protein>
<keyword evidence="6 12" id="KW-0808">Transferase</keyword>
<dbReference type="GO" id="GO:0004072">
    <property type="term" value="F:aspartate kinase activity"/>
    <property type="evidence" value="ECO:0007669"/>
    <property type="project" value="UniProtKB-EC"/>
</dbReference>
<dbReference type="InterPro" id="IPR041740">
    <property type="entry name" value="AKii-LysC-BS"/>
</dbReference>
<comment type="similarity">
    <text evidence="4 12">Belongs to the aspartokinase family.</text>
</comment>
<accession>A0ABU9MYX9</accession>
<dbReference type="EC" id="2.7.2.4" evidence="12"/>
<dbReference type="InterPro" id="IPR001341">
    <property type="entry name" value="Asp_kinase"/>
</dbReference>
<dbReference type="SUPFAM" id="SSF55021">
    <property type="entry name" value="ACT-like"/>
    <property type="match status" value="2"/>
</dbReference>
<dbReference type="InterPro" id="IPR045865">
    <property type="entry name" value="ACT-like_dom_sf"/>
</dbReference>
<evidence type="ECO:0000256" key="4">
    <source>
        <dbReference type="ARBA" id="ARBA00010122"/>
    </source>
</evidence>
<dbReference type="InterPro" id="IPR001048">
    <property type="entry name" value="Asp/Glu/Uridylate_kinase"/>
</dbReference>
<dbReference type="Pfam" id="PF00696">
    <property type="entry name" value="AA_kinase"/>
    <property type="match status" value="1"/>
</dbReference>
<dbReference type="InterPro" id="IPR018042">
    <property type="entry name" value="Aspartate_kinase_CS"/>
</dbReference>
<comment type="pathway">
    <text evidence="1 13">Amino-acid biosynthesis; L-lysine biosynthesis via DAP pathway; (S)-tetrahydrodipicolinate from L-aspartate: step 1/4.</text>
</comment>
<dbReference type="PIRSF" id="PIRSF000726">
    <property type="entry name" value="Asp_kin"/>
    <property type="match status" value="1"/>
</dbReference>
<comment type="caution">
    <text evidence="15">The sequence shown here is derived from an EMBL/GenBank/DDBJ whole genome shotgun (WGS) entry which is preliminary data.</text>
</comment>
<feature type="domain" description="ACT" evidence="14">
    <location>
        <begin position="265"/>
        <end position="336"/>
    </location>
</feature>
<dbReference type="NCBIfam" id="NF005155">
    <property type="entry name" value="PRK06635.1-4"/>
    <property type="match status" value="1"/>
</dbReference>
<keyword evidence="16" id="KW-1185">Reference proteome</keyword>
<evidence type="ECO:0000313" key="15">
    <source>
        <dbReference type="EMBL" id="MEM0516429.1"/>
    </source>
</evidence>
<dbReference type="Gene3D" id="3.40.1160.10">
    <property type="entry name" value="Acetylglutamate kinase-like"/>
    <property type="match status" value="1"/>
</dbReference>
<dbReference type="EMBL" id="JBCGCU010000018">
    <property type="protein sequence ID" value="MEM0516429.1"/>
    <property type="molecule type" value="Genomic_DNA"/>
</dbReference>
<dbReference type="Gene3D" id="3.30.2130.10">
    <property type="entry name" value="VC0802-like"/>
    <property type="match status" value="1"/>
</dbReference>
<dbReference type="NCBIfam" id="TIGR00657">
    <property type="entry name" value="asp_kinases"/>
    <property type="match status" value="1"/>
</dbReference>
<dbReference type="InterPro" id="IPR054352">
    <property type="entry name" value="ACT_Aspartokinase"/>
</dbReference>
<sequence length="405" mass="43619">MALLVQKFGGTSVGSIERIEAVADIIIRQRQLGHQVVAVVSAMSGETNRLLALAGQVDDRPSTRELDVLVSTGEQVTASLLSMALIRRGYPAVSLLGDQLGMNTDNLFTKARILDIDTRRLRQELQHGRIVIAAGFQGRDSEGNITTLGRGGSDTSAVAIAGALNAEECQIYTDVNGVYSTDPRVEPKARRLTSIGVPAMLEMASLGAKVLHIRAVEAAAQYRVPLRVLSSFDPDQGTLVLSDEDEPMPQQNVSGIAFKREQALIFLNNCDANPATLANILELLAHKGIEVDVINQVNQKVGKVDYAISIPSLELREALAALSNTDQFAGVNITIRDDLAMLSLVGVGIKTNASISSQFFRVFADENIEVFIASSGEIKLSVLIERPYLELAVRALHATFGMADE</sequence>
<dbReference type="RefSeq" id="WP_342679918.1">
    <property type="nucleotide sequence ID" value="NZ_JBCGCU010000018.1"/>
</dbReference>
<dbReference type="Proteomes" id="UP001447008">
    <property type="component" value="Unassembled WGS sequence"/>
</dbReference>
<dbReference type="InterPro" id="IPR036393">
    <property type="entry name" value="AceGlu_kinase-like_sf"/>
</dbReference>
<name>A0ABU9MYX9_9GAMM</name>
<evidence type="ECO:0000256" key="5">
    <source>
        <dbReference type="ARBA" id="ARBA00022605"/>
    </source>
</evidence>
<gene>
    <name evidence="15" type="ORF">WCN91_13565</name>
</gene>
<evidence type="ECO:0000256" key="10">
    <source>
        <dbReference type="ARBA" id="ARBA00023154"/>
    </source>
</evidence>
<evidence type="ECO:0000256" key="12">
    <source>
        <dbReference type="RuleBase" id="RU003448"/>
    </source>
</evidence>
<keyword evidence="8 12" id="KW-0418">Kinase</keyword>